<evidence type="ECO:0000313" key="4">
    <source>
        <dbReference type="Proteomes" id="UP000033514"/>
    </source>
</evidence>
<dbReference type="STRING" id="361041.VW35_03990"/>
<proteinExistence type="predicted"/>
<gene>
    <name evidence="3" type="ORF">VW35_03990</name>
</gene>
<feature type="region of interest" description="Disordered" evidence="1">
    <location>
        <begin position="426"/>
        <end position="447"/>
    </location>
</feature>
<dbReference type="EMBL" id="LAJG01000010">
    <property type="protein sequence ID" value="KKB80537.1"/>
    <property type="molecule type" value="Genomic_DNA"/>
</dbReference>
<name>A0A0F5LG56_9HYPH</name>
<sequence>MTALPVEWVLLAYYGPSAHRATYGRLGGTTYTKDYIQLSRKTDFTNALANLFPPPDEDAGSVSITYRWPQGTAPGAIVFQSADRPHLKWETSQGAPLAWKMTPEPNEGTAETIPGNPNHLDTDAAEGELELLQHSGAGQPYLLAIKLRGQPAALHVRAYLEDPTDRYSWANLDLTPPEIQALAQQTSQSSALAWSNFQSGGTEPSAAVSAALSELSASTNIEATIDSFDIDTGQALTAYLQDPAYGLFFDPDKNHDGWLQPTPLNNSIRGVLDELLEHLRAKFPTTSQSDAVAESLEVSPDDVAAFAKKIENGDYEVLDTYASTKTRGSAQRAFSKKIRENYSNQCAITGISTTEFLVAAHIVPWSQDQKIRLDPSNGICLSLLMDQAFESGYILIEDDLTIAVDWEKVGKDDSLRSQLEACDGGKLSLPKQHPPKPDYLRRRRELN</sequence>
<dbReference type="RefSeq" id="WP_046141763.1">
    <property type="nucleotide sequence ID" value="NZ_LAJG01000010.1"/>
</dbReference>
<organism evidence="3 4">
    <name type="scientific">Devosia soli</name>
    <dbReference type="NCBI Taxonomy" id="361041"/>
    <lineage>
        <taxon>Bacteria</taxon>
        <taxon>Pseudomonadati</taxon>
        <taxon>Pseudomonadota</taxon>
        <taxon>Alphaproteobacteria</taxon>
        <taxon>Hyphomicrobiales</taxon>
        <taxon>Devosiaceae</taxon>
        <taxon>Devosia</taxon>
    </lineage>
</organism>
<dbReference type="OrthoDB" id="9811869at2"/>
<keyword evidence="4" id="KW-1185">Reference proteome</keyword>
<accession>A0A0F5LG56</accession>
<dbReference type="Proteomes" id="UP000033514">
    <property type="component" value="Unassembled WGS sequence"/>
</dbReference>
<evidence type="ECO:0000259" key="2">
    <source>
        <dbReference type="Pfam" id="PF13391"/>
    </source>
</evidence>
<feature type="compositionally biased region" description="Basic and acidic residues" evidence="1">
    <location>
        <begin position="435"/>
        <end position="447"/>
    </location>
</feature>
<evidence type="ECO:0000313" key="3">
    <source>
        <dbReference type="EMBL" id="KKB80537.1"/>
    </source>
</evidence>
<evidence type="ECO:0000256" key="1">
    <source>
        <dbReference type="SAM" id="MobiDB-lite"/>
    </source>
</evidence>
<dbReference type="InterPro" id="IPR003615">
    <property type="entry name" value="HNH_nuc"/>
</dbReference>
<feature type="domain" description="HNH nuclease" evidence="2">
    <location>
        <begin position="346"/>
        <end position="397"/>
    </location>
</feature>
<dbReference type="PATRIC" id="fig|361041.3.peg.106"/>
<comment type="caution">
    <text evidence="3">The sequence shown here is derived from an EMBL/GenBank/DDBJ whole genome shotgun (WGS) entry which is preliminary data.</text>
</comment>
<protein>
    <recommendedName>
        <fullName evidence="2">HNH nuclease domain-containing protein</fullName>
    </recommendedName>
</protein>
<reference evidence="3 4" key="1">
    <citation type="submission" date="2015-03" db="EMBL/GenBank/DDBJ databases">
        <authorList>
            <person name="Hassan Y.I."/>
            <person name="Lepp D."/>
            <person name="Zhou T."/>
        </authorList>
    </citation>
    <scope>NUCLEOTIDE SEQUENCE [LARGE SCALE GENOMIC DNA]</scope>
    <source>
        <strain evidence="3 4">GH2-10</strain>
    </source>
</reference>
<dbReference type="AlphaFoldDB" id="A0A0F5LG56"/>
<dbReference type="Pfam" id="PF13391">
    <property type="entry name" value="HNH_2"/>
    <property type="match status" value="1"/>
</dbReference>